<dbReference type="Gene3D" id="3.30.750.44">
    <property type="match status" value="1"/>
</dbReference>
<dbReference type="GO" id="GO:0008236">
    <property type="term" value="F:serine-type peptidase activity"/>
    <property type="evidence" value="ECO:0007669"/>
    <property type="project" value="InterPro"/>
</dbReference>
<gene>
    <name evidence="2" type="ORF">JMN32_15905</name>
</gene>
<dbReference type="PANTHER" id="PTHR11261:SF3">
    <property type="entry name" value="RETINOL-BINDING PROTEIN 3"/>
    <property type="match status" value="1"/>
</dbReference>
<reference evidence="2" key="1">
    <citation type="submission" date="2021-01" db="EMBL/GenBank/DDBJ databases">
        <title>Fulvivirga kasyanovii gen. nov., sp nov., a novel member of the phylum Bacteroidetes isolated from seawater in a mussel farm.</title>
        <authorList>
            <person name="Zhao L.-H."/>
            <person name="Wang Z.-J."/>
        </authorList>
    </citation>
    <scope>NUCLEOTIDE SEQUENCE</scope>
    <source>
        <strain evidence="2">29W222</strain>
    </source>
</reference>
<evidence type="ECO:0000259" key="1">
    <source>
        <dbReference type="SMART" id="SM00245"/>
    </source>
</evidence>
<dbReference type="Pfam" id="PF03572">
    <property type="entry name" value="Peptidase_S41"/>
    <property type="match status" value="1"/>
</dbReference>
<dbReference type="InterPro" id="IPR029045">
    <property type="entry name" value="ClpP/crotonase-like_dom_sf"/>
</dbReference>
<protein>
    <submittedName>
        <fullName evidence="2">S41 family peptidase</fullName>
    </submittedName>
</protein>
<dbReference type="SUPFAM" id="SSF52096">
    <property type="entry name" value="ClpP/crotonase"/>
    <property type="match status" value="1"/>
</dbReference>
<sequence>MKQLTFLFVLIATTTLAQEKTYYSQVMDTVVDKTINYYILPDVAKQLKNELSGIANNAFDGLSKEQFADTVTSILRVQGDDKHFTLLYRPNFLKQATSKEEQQAKFNEINRRWNYGFESVRRLPGNVGYISYSGFAESNSSNETLAAAMNFVANTNSLILDLRDNRGGDETMLLLFCSYFFDKEITLSKKYSRYDNKTIINKTQSDVTGQKYTGKPVYILTSKSSFSAAEAISYHLKHNGIATIIGETTAGAANPVDMFIINDEFLFFVPVGEITDLTTQKNWEHTGVKPHFNISADKALEKAQVVALEHILKEKIVTELSEEELAKEIDGLKEKLEL</sequence>
<dbReference type="Proteomes" id="UP000614216">
    <property type="component" value="Unassembled WGS sequence"/>
</dbReference>
<dbReference type="InterPro" id="IPR005151">
    <property type="entry name" value="Tail-specific_protease"/>
</dbReference>
<dbReference type="Gene3D" id="3.90.226.10">
    <property type="entry name" value="2-enoyl-CoA Hydratase, Chain A, domain 1"/>
    <property type="match status" value="1"/>
</dbReference>
<feature type="domain" description="Tail specific protease" evidence="1">
    <location>
        <begin position="94"/>
        <end position="295"/>
    </location>
</feature>
<dbReference type="RefSeq" id="WP_202857340.1">
    <property type="nucleotide sequence ID" value="NZ_JAEUGD010000053.1"/>
</dbReference>
<evidence type="ECO:0000313" key="3">
    <source>
        <dbReference type="Proteomes" id="UP000614216"/>
    </source>
</evidence>
<dbReference type="AlphaFoldDB" id="A0A937FXA5"/>
<dbReference type="SMART" id="SM00245">
    <property type="entry name" value="TSPc"/>
    <property type="match status" value="1"/>
</dbReference>
<evidence type="ECO:0000313" key="2">
    <source>
        <dbReference type="EMBL" id="MBL6447804.1"/>
    </source>
</evidence>
<proteinExistence type="predicted"/>
<name>A0A937FXA5_9BACT</name>
<keyword evidence="3" id="KW-1185">Reference proteome</keyword>
<dbReference type="CDD" id="cd07563">
    <property type="entry name" value="Peptidase_S41_IRBP"/>
    <property type="match status" value="1"/>
</dbReference>
<dbReference type="EMBL" id="JAEUGD010000053">
    <property type="protein sequence ID" value="MBL6447804.1"/>
    <property type="molecule type" value="Genomic_DNA"/>
</dbReference>
<dbReference type="PANTHER" id="PTHR11261">
    <property type="entry name" value="INTERPHOTORECEPTOR RETINOID-BINDING PROTEIN"/>
    <property type="match status" value="1"/>
</dbReference>
<dbReference type="GO" id="GO:0006508">
    <property type="term" value="P:proteolysis"/>
    <property type="evidence" value="ECO:0007669"/>
    <property type="project" value="InterPro"/>
</dbReference>
<comment type="caution">
    <text evidence="2">The sequence shown here is derived from an EMBL/GenBank/DDBJ whole genome shotgun (WGS) entry which is preliminary data.</text>
</comment>
<accession>A0A937FXA5</accession>
<organism evidence="2 3">
    <name type="scientific">Fulvivirga marina</name>
    <dbReference type="NCBI Taxonomy" id="2494733"/>
    <lineage>
        <taxon>Bacteria</taxon>
        <taxon>Pseudomonadati</taxon>
        <taxon>Bacteroidota</taxon>
        <taxon>Cytophagia</taxon>
        <taxon>Cytophagales</taxon>
        <taxon>Fulvivirgaceae</taxon>
        <taxon>Fulvivirga</taxon>
    </lineage>
</organism>